<feature type="transmembrane region" description="Helical" evidence="1">
    <location>
        <begin position="261"/>
        <end position="287"/>
    </location>
</feature>
<accession>A0A1B6VJ47</accession>
<dbReference type="AlphaFoldDB" id="A0A1B6VJ47"/>
<keyword evidence="1" id="KW-0472">Membrane</keyword>
<sequence>MTFPAALKTDRESRVGRGRFALPAALAAVLLTSAPAVAVAIGVLMTQERKACPVWWALPALLCSALMPDSTLALLSLFPVLFWPALFTREGALFPALSSVLAVALVWHAGAVAPIGCAAGLAALVLLVLGRSVFWGISPGDLGLVRPAILATLLIAAQDEGMGTGARIALESLLLDLTLITLSVPVLRLMPVLVTLRLPFPPLPGFLVLWLGIHAALGLAAGVQGWSVIGVLVALLIGLISLFDVLTVGHRPDTGVLPIGPAGAVCGVILGALLLPVAVFGVFSPVLHHVEGEWVWPFWSLGGGDGAHLKVPALMLILSVMWLFFVKSWRTERGLEKAIANLLLPGTQTGRSETGLFEEPPALPWIMRRLIVGGRIRLQALAALKSGQMPDMRQMAVGLWLVLLALVLVVLGLTA</sequence>
<feature type="transmembrane region" description="Helical" evidence="1">
    <location>
        <begin position="141"/>
        <end position="157"/>
    </location>
</feature>
<gene>
    <name evidence="2" type="ORF">A0123_02364</name>
</gene>
<name>A0A1B6VJ47_9PROT</name>
<dbReference type="PATRIC" id="fig|38307.3.peg.2463"/>
<feature type="transmembrane region" description="Helical" evidence="1">
    <location>
        <begin position="105"/>
        <end position="129"/>
    </location>
</feature>
<feature type="transmembrane region" description="Helical" evidence="1">
    <location>
        <begin position="203"/>
        <end position="223"/>
    </location>
</feature>
<proteinExistence type="predicted"/>
<protein>
    <submittedName>
        <fullName evidence="2">Uncharacterized protein</fullName>
    </submittedName>
</protein>
<dbReference type="EMBL" id="LUTU01000011">
    <property type="protein sequence ID" value="OAJ66987.1"/>
    <property type="molecule type" value="Genomic_DNA"/>
</dbReference>
<evidence type="ECO:0000313" key="2">
    <source>
        <dbReference type="EMBL" id="OAJ66987.1"/>
    </source>
</evidence>
<feature type="transmembrane region" description="Helical" evidence="1">
    <location>
        <begin position="395"/>
        <end position="414"/>
    </location>
</feature>
<feature type="transmembrane region" description="Helical" evidence="1">
    <location>
        <begin position="20"/>
        <end position="44"/>
    </location>
</feature>
<keyword evidence="1" id="KW-1133">Transmembrane helix</keyword>
<reference evidence="2 3" key="1">
    <citation type="submission" date="2016-03" db="EMBL/GenBank/DDBJ databases">
        <title>Draft genome sequence of Gluconobacter cerinus strain CECT 9110.</title>
        <authorList>
            <person name="Sainz F."/>
            <person name="Mas A."/>
            <person name="Torija M.J."/>
        </authorList>
    </citation>
    <scope>NUCLEOTIDE SEQUENCE [LARGE SCALE GENOMIC DNA]</scope>
    <source>
        <strain evidence="2 3">CECT 9110</strain>
    </source>
</reference>
<evidence type="ECO:0000256" key="1">
    <source>
        <dbReference type="SAM" id="Phobius"/>
    </source>
</evidence>
<comment type="caution">
    <text evidence="2">The sequence shown here is derived from an EMBL/GenBank/DDBJ whole genome shotgun (WGS) entry which is preliminary data.</text>
</comment>
<dbReference type="Proteomes" id="UP000077786">
    <property type="component" value="Unassembled WGS sequence"/>
</dbReference>
<dbReference type="OrthoDB" id="7285345at2"/>
<keyword evidence="1" id="KW-0812">Transmembrane</keyword>
<feature type="transmembrane region" description="Helical" evidence="1">
    <location>
        <begin position="307"/>
        <end position="326"/>
    </location>
</feature>
<evidence type="ECO:0000313" key="3">
    <source>
        <dbReference type="Proteomes" id="UP000077786"/>
    </source>
</evidence>
<dbReference type="RefSeq" id="WP_064274996.1">
    <property type="nucleotide sequence ID" value="NZ_LUTU01000011.1"/>
</dbReference>
<organism evidence="2 3">
    <name type="scientific">Gluconobacter cerinus</name>
    <dbReference type="NCBI Taxonomy" id="38307"/>
    <lineage>
        <taxon>Bacteria</taxon>
        <taxon>Pseudomonadati</taxon>
        <taxon>Pseudomonadota</taxon>
        <taxon>Alphaproteobacteria</taxon>
        <taxon>Acetobacterales</taxon>
        <taxon>Acetobacteraceae</taxon>
        <taxon>Gluconobacter</taxon>
    </lineage>
</organism>
<feature type="transmembrane region" description="Helical" evidence="1">
    <location>
        <begin position="56"/>
        <end position="85"/>
    </location>
</feature>
<feature type="transmembrane region" description="Helical" evidence="1">
    <location>
        <begin position="229"/>
        <end position="249"/>
    </location>
</feature>